<name>A0A0D6L8G1_9BILA</name>
<dbReference type="AlphaFoldDB" id="A0A0D6L8G1"/>
<dbReference type="InterPro" id="IPR008042">
    <property type="entry name" value="Retrotrans_Pao"/>
</dbReference>
<organism evidence="1 2">
    <name type="scientific">Ancylostoma ceylanicum</name>
    <dbReference type="NCBI Taxonomy" id="53326"/>
    <lineage>
        <taxon>Eukaryota</taxon>
        <taxon>Metazoa</taxon>
        <taxon>Ecdysozoa</taxon>
        <taxon>Nematoda</taxon>
        <taxon>Chromadorea</taxon>
        <taxon>Rhabditida</taxon>
        <taxon>Rhabditina</taxon>
        <taxon>Rhabditomorpha</taxon>
        <taxon>Strongyloidea</taxon>
        <taxon>Ancylostomatidae</taxon>
        <taxon>Ancylostomatinae</taxon>
        <taxon>Ancylostoma</taxon>
    </lineage>
</organism>
<keyword evidence="2" id="KW-1185">Reference proteome</keyword>
<dbReference type="InterPro" id="IPR036397">
    <property type="entry name" value="RNaseH_sf"/>
</dbReference>
<evidence type="ECO:0000313" key="1">
    <source>
        <dbReference type="EMBL" id="EPB65906.1"/>
    </source>
</evidence>
<dbReference type="EMBL" id="KE126860">
    <property type="protein sequence ID" value="EPB65906.1"/>
    <property type="molecule type" value="Genomic_DNA"/>
</dbReference>
<dbReference type="PANTHER" id="PTHR47331:SF6">
    <property type="entry name" value="DOUBLECORTIN DOMAIN-CONTAINING PROTEIN"/>
    <property type="match status" value="1"/>
</dbReference>
<dbReference type="Proteomes" id="UP000054495">
    <property type="component" value="Unassembled WGS sequence"/>
</dbReference>
<reference evidence="1 2" key="1">
    <citation type="submission" date="2013-05" db="EMBL/GenBank/DDBJ databases">
        <title>Draft genome of the parasitic nematode Anyclostoma ceylanicum.</title>
        <authorList>
            <person name="Mitreva M."/>
        </authorList>
    </citation>
    <scope>NUCLEOTIDE SEQUENCE [LARGE SCALE GENOMIC DNA]</scope>
</reference>
<proteinExistence type="predicted"/>
<protein>
    <submittedName>
        <fullName evidence="1">Uncharacterized protein</fullName>
    </submittedName>
</protein>
<gene>
    <name evidence="1" type="ORF">ANCCEY_15016</name>
</gene>
<dbReference type="GO" id="GO:0003676">
    <property type="term" value="F:nucleic acid binding"/>
    <property type="evidence" value="ECO:0007669"/>
    <property type="project" value="InterPro"/>
</dbReference>
<dbReference type="Gene3D" id="3.30.420.10">
    <property type="entry name" value="Ribonuclease H-like superfamily/Ribonuclease H"/>
    <property type="match status" value="1"/>
</dbReference>
<dbReference type="PANTHER" id="PTHR47331">
    <property type="entry name" value="PHD-TYPE DOMAIN-CONTAINING PROTEIN"/>
    <property type="match status" value="1"/>
</dbReference>
<dbReference type="Pfam" id="PF05380">
    <property type="entry name" value="Peptidase_A17"/>
    <property type="match status" value="1"/>
</dbReference>
<accession>A0A0D6L8G1</accession>
<sequence length="282" mass="31394">MDGNLCLWLFADASKSAMATCAYLQDMHTKAMSQLVSGKTRLSPKNYQQTIPRLELLAILLAMRLGSSILQAVNKGIKEIAVVSDSEIALCWLKTQRKMPIFVANQRDKILKLKMQFEKNGATVRFFHVATDDNPADAGTRGLTAKEIGTHDWVQGPSWMKNDPTTWSLKSMDEIESADSESQYTEVGVQNVEVSKSIARFDPVIDLSRFSKLDIALRAVTRVAKFLRNTIDQLRKNRGIDININAISQFELRDEISAQDISAAERLPTSFGKDGAKSISLP</sequence>
<evidence type="ECO:0000313" key="2">
    <source>
        <dbReference type="Proteomes" id="UP000054495"/>
    </source>
</evidence>